<evidence type="ECO:0000256" key="1">
    <source>
        <dbReference type="ARBA" id="ARBA00004141"/>
    </source>
</evidence>
<proteinExistence type="predicted"/>
<dbReference type="EMBL" id="JBHRTP010000018">
    <property type="protein sequence ID" value="MFC3107560.1"/>
    <property type="molecule type" value="Genomic_DNA"/>
</dbReference>
<evidence type="ECO:0000256" key="5">
    <source>
        <dbReference type="SAM" id="Phobius"/>
    </source>
</evidence>
<dbReference type="InterPro" id="IPR019109">
    <property type="entry name" value="MamF_MmsF"/>
</dbReference>
<dbReference type="Proteomes" id="UP001595530">
    <property type="component" value="Unassembled WGS sequence"/>
</dbReference>
<comment type="subcellular location">
    <subcellularLocation>
        <location evidence="1">Membrane</location>
        <topology evidence="1">Multi-pass membrane protein</topology>
    </subcellularLocation>
</comment>
<keyword evidence="7" id="KW-1185">Reference proteome</keyword>
<dbReference type="Pfam" id="PF09685">
    <property type="entry name" value="MamF_MmsF"/>
    <property type="match status" value="1"/>
</dbReference>
<evidence type="ECO:0000256" key="2">
    <source>
        <dbReference type="ARBA" id="ARBA00022692"/>
    </source>
</evidence>
<dbReference type="RefSeq" id="WP_390321800.1">
    <property type="nucleotide sequence ID" value="NZ_JBHRTP010000018.1"/>
</dbReference>
<keyword evidence="3 5" id="KW-1133">Transmembrane helix</keyword>
<keyword evidence="2 5" id="KW-0812">Transmembrane</keyword>
<keyword evidence="4 5" id="KW-0472">Membrane</keyword>
<evidence type="ECO:0000313" key="7">
    <source>
        <dbReference type="Proteomes" id="UP001595530"/>
    </source>
</evidence>
<evidence type="ECO:0000256" key="3">
    <source>
        <dbReference type="ARBA" id="ARBA00022989"/>
    </source>
</evidence>
<protein>
    <submittedName>
        <fullName evidence="6">DUF4870 domain-containing protein</fullName>
    </submittedName>
</protein>
<accession>A0ABV7F0N7</accession>
<reference evidence="7" key="1">
    <citation type="journal article" date="2019" name="Int. J. Syst. Evol. Microbiol.">
        <title>The Global Catalogue of Microorganisms (GCM) 10K type strain sequencing project: providing services to taxonomists for standard genome sequencing and annotation.</title>
        <authorList>
            <consortium name="The Broad Institute Genomics Platform"/>
            <consortium name="The Broad Institute Genome Sequencing Center for Infectious Disease"/>
            <person name="Wu L."/>
            <person name="Ma J."/>
        </authorList>
    </citation>
    <scope>NUCLEOTIDE SEQUENCE [LARGE SCALE GENOMIC DNA]</scope>
    <source>
        <strain evidence="7">KCTC 42986</strain>
    </source>
</reference>
<gene>
    <name evidence="6" type="ORF">ACFOFO_06235</name>
</gene>
<comment type="caution">
    <text evidence="6">The sequence shown here is derived from an EMBL/GenBank/DDBJ whole genome shotgun (WGS) entry which is preliminary data.</text>
</comment>
<evidence type="ECO:0000256" key="4">
    <source>
        <dbReference type="ARBA" id="ARBA00023136"/>
    </source>
</evidence>
<organism evidence="6 7">
    <name type="scientific">Undibacterium arcticum</name>
    <dbReference type="NCBI Taxonomy" id="1762892"/>
    <lineage>
        <taxon>Bacteria</taxon>
        <taxon>Pseudomonadati</taxon>
        <taxon>Pseudomonadota</taxon>
        <taxon>Betaproteobacteria</taxon>
        <taxon>Burkholderiales</taxon>
        <taxon>Oxalobacteraceae</taxon>
        <taxon>Undibacterium</taxon>
    </lineage>
</organism>
<name>A0ABV7F0N7_9BURK</name>
<sequence length="114" mass="12613">MNDIEQSNPSKDDCNIAMLAHLLGIFTGFVGALIIWLLKKDSSAFINEEAREALNFQITITIGYLIASVLMFILIGMLLLPILYVANIIFCILGAVATSKGQSYRYPFAVRLVQ</sequence>
<evidence type="ECO:0000313" key="6">
    <source>
        <dbReference type="EMBL" id="MFC3107560.1"/>
    </source>
</evidence>
<feature type="transmembrane region" description="Helical" evidence="5">
    <location>
        <begin position="58"/>
        <end position="75"/>
    </location>
</feature>
<feature type="transmembrane region" description="Helical" evidence="5">
    <location>
        <begin position="16"/>
        <end position="38"/>
    </location>
</feature>
<feature type="transmembrane region" description="Helical" evidence="5">
    <location>
        <begin position="81"/>
        <end position="98"/>
    </location>
</feature>